<dbReference type="AlphaFoldDB" id="A0A3M8CK42"/>
<dbReference type="SUPFAM" id="SSF53383">
    <property type="entry name" value="PLP-dependent transferases"/>
    <property type="match status" value="1"/>
</dbReference>
<keyword evidence="3" id="KW-0808">Transferase</keyword>
<dbReference type="InterPro" id="IPR000192">
    <property type="entry name" value="Aminotrans_V_dom"/>
</dbReference>
<gene>
    <name evidence="3" type="ORF">EDM56_31005</name>
</gene>
<evidence type="ECO:0000259" key="2">
    <source>
        <dbReference type="Pfam" id="PF00266"/>
    </source>
</evidence>
<dbReference type="GO" id="GO:0008483">
    <property type="term" value="F:transaminase activity"/>
    <property type="evidence" value="ECO:0007669"/>
    <property type="project" value="UniProtKB-KW"/>
</dbReference>
<evidence type="ECO:0000256" key="1">
    <source>
        <dbReference type="ARBA" id="ARBA00001933"/>
    </source>
</evidence>
<dbReference type="PANTHER" id="PTHR11601:SF50">
    <property type="entry name" value="CYSTEINE DESULFURASE ISCS 2-RELATED"/>
    <property type="match status" value="1"/>
</dbReference>
<dbReference type="OrthoDB" id="9808002at2"/>
<comment type="caution">
    <text evidence="3">The sequence shown here is derived from an EMBL/GenBank/DDBJ whole genome shotgun (WGS) entry which is preliminary data.</text>
</comment>
<dbReference type="PANTHER" id="PTHR11601">
    <property type="entry name" value="CYSTEINE DESULFURYLASE FAMILY MEMBER"/>
    <property type="match status" value="1"/>
</dbReference>
<keyword evidence="4" id="KW-1185">Reference proteome</keyword>
<organism evidence="3 4">
    <name type="scientific">Brevibacillus fluminis</name>
    <dbReference type="NCBI Taxonomy" id="511487"/>
    <lineage>
        <taxon>Bacteria</taxon>
        <taxon>Bacillati</taxon>
        <taxon>Bacillota</taxon>
        <taxon>Bacilli</taxon>
        <taxon>Bacillales</taxon>
        <taxon>Paenibacillaceae</taxon>
        <taxon>Brevibacillus</taxon>
    </lineage>
</organism>
<reference evidence="3 4" key="1">
    <citation type="submission" date="2018-10" db="EMBL/GenBank/DDBJ databases">
        <title>Phylogenomics of Brevibacillus.</title>
        <authorList>
            <person name="Dunlap C."/>
        </authorList>
    </citation>
    <scope>NUCLEOTIDE SEQUENCE [LARGE SCALE GENOMIC DNA]</scope>
    <source>
        <strain evidence="3 4">JCM 15716</strain>
    </source>
</reference>
<dbReference type="Pfam" id="PF00266">
    <property type="entry name" value="Aminotran_5"/>
    <property type="match status" value="1"/>
</dbReference>
<proteinExistence type="predicted"/>
<accession>A0A3M8CK42</accession>
<dbReference type="Proteomes" id="UP000271031">
    <property type="component" value="Unassembled WGS sequence"/>
</dbReference>
<dbReference type="InterPro" id="IPR015424">
    <property type="entry name" value="PyrdxlP-dep_Trfase"/>
</dbReference>
<dbReference type="EMBL" id="RHHQ01000080">
    <property type="protein sequence ID" value="RNB75999.1"/>
    <property type="molecule type" value="Genomic_DNA"/>
</dbReference>
<sequence length="120" mass="12982">HMQKLAEVLRAGLTEIPECVINTPQNGSAPHIMNISFPGMKAEVLVHALEEHGIMVSTKSACSSKAQEPSRVLLAAGIKREQAIASLRISLSGQNSMEDINQFLSGLRESLARISPYMKA</sequence>
<dbReference type="RefSeq" id="WP_122921754.1">
    <property type="nucleotide sequence ID" value="NZ_RHHQ01000080.1"/>
</dbReference>
<dbReference type="InterPro" id="IPR015422">
    <property type="entry name" value="PyrdxlP-dep_Trfase_small"/>
</dbReference>
<dbReference type="Gene3D" id="3.90.1150.10">
    <property type="entry name" value="Aspartate Aminotransferase, domain 1"/>
    <property type="match status" value="1"/>
</dbReference>
<evidence type="ECO:0000313" key="4">
    <source>
        <dbReference type="Proteomes" id="UP000271031"/>
    </source>
</evidence>
<keyword evidence="3" id="KW-0032">Aminotransferase</keyword>
<feature type="non-terminal residue" evidence="3">
    <location>
        <position position="1"/>
    </location>
</feature>
<evidence type="ECO:0000313" key="3">
    <source>
        <dbReference type="EMBL" id="RNB75999.1"/>
    </source>
</evidence>
<protein>
    <submittedName>
        <fullName evidence="3">Aminotransferase class V-fold PLP-dependent enzyme</fullName>
    </submittedName>
</protein>
<comment type="cofactor">
    <cofactor evidence="1">
        <name>pyridoxal 5'-phosphate</name>
        <dbReference type="ChEBI" id="CHEBI:597326"/>
    </cofactor>
</comment>
<feature type="domain" description="Aminotransferase class V" evidence="2">
    <location>
        <begin position="1"/>
        <end position="103"/>
    </location>
</feature>
<name>A0A3M8CK42_9BACL</name>